<comment type="similarity">
    <text evidence="6">Belongs to the glycosyl hydrolase 74 family.</text>
</comment>
<keyword evidence="1" id="KW-0732">Signal</keyword>
<dbReference type="InterPro" id="IPR015943">
    <property type="entry name" value="WD40/YVTN_repeat-like_dom_sf"/>
</dbReference>
<feature type="transmembrane region" description="Helical" evidence="7">
    <location>
        <begin position="21"/>
        <end position="38"/>
    </location>
</feature>
<evidence type="ECO:0000256" key="3">
    <source>
        <dbReference type="ARBA" id="ARBA00023277"/>
    </source>
</evidence>
<dbReference type="NCBIfam" id="TIGR04183">
    <property type="entry name" value="Por_Secre_tail"/>
    <property type="match status" value="1"/>
</dbReference>
<dbReference type="PANTHER" id="PTHR43739">
    <property type="entry name" value="XYLOGLUCANASE (EUROFUNG)"/>
    <property type="match status" value="1"/>
</dbReference>
<protein>
    <submittedName>
        <fullName evidence="10">T9SS type A sorting domain-containing protein</fullName>
    </submittedName>
</protein>
<keyword evidence="3" id="KW-0119">Carbohydrate metabolism</keyword>
<keyword evidence="2" id="KW-0378">Hydrolase</keyword>
<dbReference type="Proteomes" id="UP001597112">
    <property type="component" value="Unassembled WGS sequence"/>
</dbReference>
<keyword evidence="5" id="KW-0624">Polysaccharide degradation</keyword>
<evidence type="ECO:0000256" key="2">
    <source>
        <dbReference type="ARBA" id="ARBA00022801"/>
    </source>
</evidence>
<keyword evidence="7" id="KW-0472">Membrane</keyword>
<sequence length="1026" mass="109168">MKSYFTTEPGRLRIFPQGRQRWLCIMMIGLLLAGVSTTDLKAQTTYNWGNVAIGGGGFVSAVVTSRNQQNLMYARTDVGGAYRWDAASSKWIPLLDWAAENEKGYLGVESLAIDPQAPAKLYMLVGISYFDNGKTAILRSTDYGKTFSITDVTSQFKAHGNGMGRQTGEKLIVDPNNGNILFCGTRWNGLFKSTNAGVSWSRVTSLDVTTTPNENGISFVVMDKSSSTSGTATKTIYVGVSRSGSTNLYRSTDGGTTFSAVGGAPTTYMPHRAVLASDGNLYITYGNGAGPHGHWSVPEPMDNGQIWKYNTSTGAWTNVSPSGINRAFGGISVDPNNASRLVATTINTYLPQGGPYGDRIFLSTNGGASWTDVIARGFSLDSNGISWIAGHAIHWAGSVEFDPYNTKKVWVTSGNGIFSTDDIDATPCVWKFRVQGLEETVPLDIVSIPSNGPLVSVIGDYDGFRHTNITQYTSMHSPSTGTTTGLACASQNTNVLLRVGNNMYYSTNMGVSWTECTKNGNKGKVAISADGNTFLHCPETSTTTYRSTNRGTSWTSVSGLSINEARPVADPVNSNKFYAYDPGSGSMYISTNGGSSFAATGAPGSGGGRVIRTTPGVEGHLWVPLFNGGLSRSTNSGQSFTKLSSVTYCGAVGLGKEAPGKTYPTLYIWGTVSGVLGIHRSIDEGATWTRVNDNDHEYGGPGNGEFVIGDMNVYGRVYMSTAGRGIVYGEPASCTQTAIVPYIQINGGSWQQTASASLAAGGSVKFGPQPTTGGSWSWTGPNNFTATTREITISNIQSAQAGTYTARYTNSSGCVSTQAFTITVTGNSAIVVRARGVAGGETIDLRVNNTTVASWTLTTAYQNFSSSGNGTVTVHFTNDAGSRDVQIDYVTIGGVTYQAENQATNTGVWMNNTCGGSNSEWLNCNGYISFTTSSARLAAPEVAEVPAESDFIQAYPNPVQDKVTVRFTKEMAGGNVLFTDVTGKVQLTSKVESTEQTFDLTQLPTGIYMVQVAGEKTRFVVKIVKQ</sequence>
<evidence type="ECO:0000313" key="10">
    <source>
        <dbReference type="EMBL" id="MFD0998378.1"/>
    </source>
</evidence>
<dbReference type="InterPro" id="IPR026444">
    <property type="entry name" value="Secre_tail"/>
</dbReference>
<feature type="domain" description="Secretion system C-terminal sorting" evidence="9">
    <location>
        <begin position="955"/>
        <end position="1024"/>
    </location>
</feature>
<gene>
    <name evidence="10" type="ORF">ACFQ21_03630</name>
</gene>
<evidence type="ECO:0000256" key="6">
    <source>
        <dbReference type="ARBA" id="ARBA00037986"/>
    </source>
</evidence>
<reference evidence="11" key="1">
    <citation type="journal article" date="2019" name="Int. J. Syst. Evol. Microbiol.">
        <title>The Global Catalogue of Microorganisms (GCM) 10K type strain sequencing project: providing services to taxonomists for standard genome sequencing and annotation.</title>
        <authorList>
            <consortium name="The Broad Institute Genomics Platform"/>
            <consortium name="The Broad Institute Genome Sequencing Center for Infectious Disease"/>
            <person name="Wu L."/>
            <person name="Ma J."/>
        </authorList>
    </citation>
    <scope>NUCLEOTIDE SEQUENCE [LARGE SCALE GENOMIC DNA]</scope>
    <source>
        <strain evidence="11">CCUG 58938</strain>
    </source>
</reference>
<dbReference type="Gene3D" id="2.130.10.10">
    <property type="entry name" value="YVTN repeat-like/Quinoprotein amine dehydrogenase"/>
    <property type="match status" value="2"/>
</dbReference>
<dbReference type="Pfam" id="PF16841">
    <property type="entry name" value="CBM60"/>
    <property type="match status" value="1"/>
</dbReference>
<keyword evidence="7" id="KW-1133">Transmembrane helix</keyword>
<dbReference type="InterPro" id="IPR013783">
    <property type="entry name" value="Ig-like_fold"/>
</dbReference>
<dbReference type="InterPro" id="IPR031768">
    <property type="entry name" value="CBM60_xylan-bd"/>
</dbReference>
<feature type="domain" description="Carbohydrate binding module xylan-binding" evidence="8">
    <location>
        <begin position="830"/>
        <end position="904"/>
    </location>
</feature>
<name>A0ABW3JXR2_9BACT</name>
<organism evidence="10 11">
    <name type="scientific">Ohtaekwangia kribbensis</name>
    <dbReference type="NCBI Taxonomy" id="688913"/>
    <lineage>
        <taxon>Bacteria</taxon>
        <taxon>Pseudomonadati</taxon>
        <taxon>Bacteroidota</taxon>
        <taxon>Cytophagia</taxon>
        <taxon>Cytophagales</taxon>
        <taxon>Fulvivirgaceae</taxon>
        <taxon>Ohtaekwangia</taxon>
    </lineage>
</organism>
<evidence type="ECO:0000259" key="9">
    <source>
        <dbReference type="Pfam" id="PF18962"/>
    </source>
</evidence>
<evidence type="ECO:0000256" key="4">
    <source>
        <dbReference type="ARBA" id="ARBA00023295"/>
    </source>
</evidence>
<dbReference type="CDD" id="cd15482">
    <property type="entry name" value="Sialidase_non-viral"/>
    <property type="match status" value="1"/>
</dbReference>
<dbReference type="Gene3D" id="2.60.40.10">
    <property type="entry name" value="Immunoglobulins"/>
    <property type="match status" value="1"/>
</dbReference>
<dbReference type="EMBL" id="JBHTKA010000001">
    <property type="protein sequence ID" value="MFD0998378.1"/>
    <property type="molecule type" value="Genomic_DNA"/>
</dbReference>
<dbReference type="Pfam" id="PF18962">
    <property type="entry name" value="Por_Secre_tail"/>
    <property type="match status" value="1"/>
</dbReference>
<keyword evidence="7" id="KW-0812">Transmembrane</keyword>
<keyword evidence="4" id="KW-0326">Glycosidase</keyword>
<dbReference type="SUPFAM" id="SSF110296">
    <property type="entry name" value="Oligoxyloglucan reducing end-specific cellobiohydrolase"/>
    <property type="match status" value="2"/>
</dbReference>
<evidence type="ECO:0000256" key="7">
    <source>
        <dbReference type="SAM" id="Phobius"/>
    </source>
</evidence>
<keyword evidence="11" id="KW-1185">Reference proteome</keyword>
<evidence type="ECO:0000259" key="8">
    <source>
        <dbReference type="Pfam" id="PF16841"/>
    </source>
</evidence>
<comment type="caution">
    <text evidence="10">The sequence shown here is derived from an EMBL/GenBank/DDBJ whole genome shotgun (WGS) entry which is preliminary data.</text>
</comment>
<dbReference type="Gene3D" id="2.60.60.40">
    <property type="match status" value="1"/>
</dbReference>
<evidence type="ECO:0000256" key="5">
    <source>
        <dbReference type="ARBA" id="ARBA00023326"/>
    </source>
</evidence>
<dbReference type="PANTHER" id="PTHR43739:SF2">
    <property type="entry name" value="OLIGOXYLOGLUCAN-REDUCING END-SPECIFIC XYLOGLUCANASE-RELATED"/>
    <property type="match status" value="1"/>
</dbReference>
<dbReference type="InterPro" id="IPR052025">
    <property type="entry name" value="Xyloglucanase_GH74"/>
</dbReference>
<evidence type="ECO:0000313" key="11">
    <source>
        <dbReference type="Proteomes" id="UP001597112"/>
    </source>
</evidence>
<proteinExistence type="inferred from homology"/>
<evidence type="ECO:0000256" key="1">
    <source>
        <dbReference type="ARBA" id="ARBA00022729"/>
    </source>
</evidence>
<dbReference type="RefSeq" id="WP_377574980.1">
    <property type="nucleotide sequence ID" value="NZ_JBHTKA010000001.1"/>
</dbReference>
<accession>A0ABW3JXR2</accession>